<evidence type="ECO:0000256" key="1">
    <source>
        <dbReference type="SAM" id="Phobius"/>
    </source>
</evidence>
<dbReference type="Proteomes" id="UP000027195">
    <property type="component" value="Unassembled WGS sequence"/>
</dbReference>
<name>A0A067N500_BOTB1</name>
<keyword evidence="1" id="KW-0812">Transmembrane</keyword>
<evidence type="ECO:0008006" key="5">
    <source>
        <dbReference type="Google" id="ProtNLM"/>
    </source>
</evidence>
<evidence type="ECO:0000256" key="2">
    <source>
        <dbReference type="SAM" id="SignalP"/>
    </source>
</evidence>
<evidence type="ECO:0000313" key="3">
    <source>
        <dbReference type="EMBL" id="KDQ19217.1"/>
    </source>
</evidence>
<evidence type="ECO:0000313" key="4">
    <source>
        <dbReference type="Proteomes" id="UP000027195"/>
    </source>
</evidence>
<accession>A0A067N500</accession>
<organism evidence="3 4">
    <name type="scientific">Botryobasidium botryosum (strain FD-172 SS1)</name>
    <dbReference type="NCBI Taxonomy" id="930990"/>
    <lineage>
        <taxon>Eukaryota</taxon>
        <taxon>Fungi</taxon>
        <taxon>Dikarya</taxon>
        <taxon>Basidiomycota</taxon>
        <taxon>Agaricomycotina</taxon>
        <taxon>Agaricomycetes</taxon>
        <taxon>Cantharellales</taxon>
        <taxon>Botryobasidiaceae</taxon>
        <taxon>Botryobasidium</taxon>
    </lineage>
</organism>
<keyword evidence="4" id="KW-1185">Reference proteome</keyword>
<keyword evidence="1" id="KW-0472">Membrane</keyword>
<keyword evidence="1" id="KW-1133">Transmembrane helix</keyword>
<reference evidence="4" key="1">
    <citation type="journal article" date="2014" name="Proc. Natl. Acad. Sci. U.S.A.">
        <title>Extensive sampling of basidiomycete genomes demonstrates inadequacy of the white-rot/brown-rot paradigm for wood decay fungi.</title>
        <authorList>
            <person name="Riley R."/>
            <person name="Salamov A.A."/>
            <person name="Brown D.W."/>
            <person name="Nagy L.G."/>
            <person name="Floudas D."/>
            <person name="Held B.W."/>
            <person name="Levasseur A."/>
            <person name="Lombard V."/>
            <person name="Morin E."/>
            <person name="Otillar R."/>
            <person name="Lindquist E.A."/>
            <person name="Sun H."/>
            <person name="LaButti K.M."/>
            <person name="Schmutz J."/>
            <person name="Jabbour D."/>
            <person name="Luo H."/>
            <person name="Baker S.E."/>
            <person name="Pisabarro A.G."/>
            <person name="Walton J.D."/>
            <person name="Blanchette R.A."/>
            <person name="Henrissat B."/>
            <person name="Martin F."/>
            <person name="Cullen D."/>
            <person name="Hibbett D.S."/>
            <person name="Grigoriev I.V."/>
        </authorList>
    </citation>
    <scope>NUCLEOTIDE SEQUENCE [LARGE SCALE GENOMIC DNA]</scope>
    <source>
        <strain evidence="4">FD-172 SS1</strain>
    </source>
</reference>
<dbReference type="HOGENOM" id="CLU_054233_0_0_1"/>
<dbReference type="OrthoDB" id="195231at2759"/>
<feature type="chain" id="PRO_5001645299" description="Dickkopf N-terminal cysteine-rich domain-containing protein" evidence="2">
    <location>
        <begin position="26"/>
        <end position="299"/>
    </location>
</feature>
<dbReference type="AlphaFoldDB" id="A0A067N500"/>
<gene>
    <name evidence="3" type="ORF">BOTBODRAFT_27797</name>
</gene>
<sequence length="299" mass="33584">MRHRFHSFSLLLSVVLFLLLQATLAGHIPTGERCDLSKNGLDHATHKFLSDCNPRAYCARNGTCANKGCRRDEYPFGYEKGQDLPPMCHHGEYCPDEEDACRPLVTLGGACQLNRDDECKPPHNFAVLASPQNFNGSICLASRCHHANVTLGGACVLDNTVYFGRTVAGQEFANLVSRDNCMTPGLYCDPSTLLCSHSKQVGAVCGQDQECASYNCNTDSRCDYTPDTPTKVTFFVYFITGLAVLGIIAIICALLFRVHKRHRRERQREIEEYYRQQTHYRNSIIDLYSQARDQKGAWQ</sequence>
<dbReference type="EMBL" id="KL198019">
    <property type="protein sequence ID" value="KDQ19217.1"/>
    <property type="molecule type" value="Genomic_DNA"/>
</dbReference>
<protein>
    <recommendedName>
        <fullName evidence="5">Dickkopf N-terminal cysteine-rich domain-containing protein</fullName>
    </recommendedName>
</protein>
<keyword evidence="2" id="KW-0732">Signal</keyword>
<dbReference type="InParanoid" id="A0A067N500"/>
<proteinExistence type="predicted"/>
<dbReference type="STRING" id="930990.A0A067N500"/>
<feature type="signal peptide" evidence="2">
    <location>
        <begin position="1"/>
        <end position="25"/>
    </location>
</feature>
<feature type="transmembrane region" description="Helical" evidence="1">
    <location>
        <begin position="234"/>
        <end position="256"/>
    </location>
</feature>